<dbReference type="EMBL" id="AP027081">
    <property type="protein sequence ID" value="BDU77248.1"/>
    <property type="molecule type" value="Genomic_DNA"/>
</dbReference>
<proteinExistence type="predicted"/>
<name>A0AA48H789_9BACT</name>
<gene>
    <name evidence="2" type="ORF">METESE_22060</name>
</gene>
<evidence type="ECO:0000313" key="3">
    <source>
        <dbReference type="Proteomes" id="UP001228113"/>
    </source>
</evidence>
<dbReference type="Gene3D" id="2.40.10.220">
    <property type="entry name" value="predicted glycosyltransferase like domains"/>
    <property type="match status" value="1"/>
</dbReference>
<protein>
    <recommendedName>
        <fullName evidence="1">PilZ domain-containing protein</fullName>
    </recommendedName>
</protein>
<dbReference type="InterPro" id="IPR009875">
    <property type="entry name" value="PilZ_domain"/>
</dbReference>
<evidence type="ECO:0000313" key="2">
    <source>
        <dbReference type="EMBL" id="BDU77248.1"/>
    </source>
</evidence>
<reference evidence="2" key="1">
    <citation type="journal article" date="2023" name="Int. J. Syst. Evol. Microbiol.">
        <title>Mesoterricola silvestris gen. nov., sp. nov., Mesoterricola sediminis sp. nov., Geothrix oryzae sp. nov., Geothrix edaphica sp. nov., Geothrix rubra sp. nov., and Geothrix limicola sp. nov., six novel members of Acidobacteriota isolated from soils.</title>
        <authorList>
            <person name="Itoh H."/>
            <person name="Sugisawa Y."/>
            <person name="Mise K."/>
            <person name="Xu Z."/>
            <person name="Kuniyasu M."/>
            <person name="Ushijima N."/>
            <person name="Kawano K."/>
            <person name="Kobayashi E."/>
            <person name="Shiratori Y."/>
            <person name="Masuda Y."/>
            <person name="Senoo K."/>
        </authorList>
    </citation>
    <scope>NUCLEOTIDE SEQUENCE</scope>
    <source>
        <strain evidence="2">W786</strain>
    </source>
</reference>
<feature type="domain" description="PilZ" evidence="1">
    <location>
        <begin position="123"/>
        <end position="217"/>
    </location>
</feature>
<sequence length="230" mass="25384">MTQDDKHLETILNAALKSGASASLRAEGEVRMLGHLHVRSLESGAVIRLEGLKLRDVLPPAGTPVTLTLVHGEEVITIRTHLLEPILAEHEPKAPPVVQAAWPTEPLQVHPRRAVRVATPDLPPLEATITWHGQRHQAKLLNLTDMGMGLGLTETLAFGYRDPMEVTTELPGHGTLTVQGDVRHAEALEDDDLPTRVGLVLVDLPVETRETLQRFIQARRMDRSTEMRGR</sequence>
<dbReference type="RefSeq" id="WP_279342176.1">
    <property type="nucleotide sequence ID" value="NZ_AP027081.1"/>
</dbReference>
<dbReference type="GO" id="GO:0035438">
    <property type="term" value="F:cyclic-di-GMP binding"/>
    <property type="evidence" value="ECO:0007669"/>
    <property type="project" value="InterPro"/>
</dbReference>
<dbReference type="KEGG" id="msea:METESE_22060"/>
<dbReference type="AlphaFoldDB" id="A0AA48H789"/>
<evidence type="ECO:0000259" key="1">
    <source>
        <dbReference type="Pfam" id="PF07238"/>
    </source>
</evidence>
<dbReference type="Pfam" id="PF07238">
    <property type="entry name" value="PilZ"/>
    <property type="match status" value="1"/>
</dbReference>
<dbReference type="Proteomes" id="UP001228113">
    <property type="component" value="Chromosome"/>
</dbReference>
<dbReference type="SUPFAM" id="SSF141371">
    <property type="entry name" value="PilZ domain-like"/>
    <property type="match status" value="1"/>
</dbReference>
<organism evidence="2 3">
    <name type="scientific">Mesoterricola sediminis</name>
    <dbReference type="NCBI Taxonomy" id="2927980"/>
    <lineage>
        <taxon>Bacteria</taxon>
        <taxon>Pseudomonadati</taxon>
        <taxon>Acidobacteriota</taxon>
        <taxon>Holophagae</taxon>
        <taxon>Holophagales</taxon>
        <taxon>Holophagaceae</taxon>
        <taxon>Mesoterricola</taxon>
    </lineage>
</organism>
<keyword evidence="3" id="KW-1185">Reference proteome</keyword>
<accession>A0AA48H789</accession>